<dbReference type="Gene3D" id="3.10.450.50">
    <property type="match status" value="1"/>
</dbReference>
<dbReference type="InterPro" id="IPR032710">
    <property type="entry name" value="NTF2-like_dom_sf"/>
</dbReference>
<evidence type="ECO:0000313" key="3">
    <source>
        <dbReference type="Proteomes" id="UP000598997"/>
    </source>
</evidence>
<accession>A0A917DHP9</accession>
<feature type="domain" description="SnoaL-like" evidence="1">
    <location>
        <begin position="5"/>
        <end position="142"/>
    </location>
</feature>
<organism evidence="2 3">
    <name type="scientific">Croceicoccus pelagius</name>
    <dbReference type="NCBI Taxonomy" id="1703341"/>
    <lineage>
        <taxon>Bacteria</taxon>
        <taxon>Pseudomonadati</taxon>
        <taxon>Pseudomonadota</taxon>
        <taxon>Alphaproteobacteria</taxon>
        <taxon>Sphingomonadales</taxon>
        <taxon>Erythrobacteraceae</taxon>
        <taxon>Croceicoccus</taxon>
    </lineage>
</organism>
<protein>
    <recommendedName>
        <fullName evidence="1">SnoaL-like domain-containing protein</fullName>
    </recommendedName>
</protein>
<proteinExistence type="predicted"/>
<reference evidence="2 3" key="1">
    <citation type="journal article" date="2014" name="Int. J. Syst. Evol. Microbiol.">
        <title>Complete genome sequence of Corynebacterium casei LMG S-19264T (=DSM 44701T), isolated from a smear-ripened cheese.</title>
        <authorList>
            <consortium name="US DOE Joint Genome Institute (JGI-PGF)"/>
            <person name="Walter F."/>
            <person name="Albersmeier A."/>
            <person name="Kalinowski J."/>
            <person name="Ruckert C."/>
        </authorList>
    </citation>
    <scope>NUCLEOTIDE SEQUENCE [LARGE SCALE GENOMIC DNA]</scope>
    <source>
        <strain evidence="2 3">CGMCC 1.15358</strain>
    </source>
</reference>
<evidence type="ECO:0000259" key="1">
    <source>
        <dbReference type="Pfam" id="PF13577"/>
    </source>
</evidence>
<dbReference type="InterPro" id="IPR037401">
    <property type="entry name" value="SnoaL-like"/>
</dbReference>
<evidence type="ECO:0000313" key="2">
    <source>
        <dbReference type="EMBL" id="GGD38614.1"/>
    </source>
</evidence>
<name>A0A917DHP9_9SPHN</name>
<dbReference type="RefSeq" id="WP_066763105.1">
    <property type="nucleotide sequence ID" value="NZ_BMIO01000003.1"/>
</dbReference>
<dbReference type="AlphaFoldDB" id="A0A917DHP9"/>
<dbReference type="EMBL" id="BMIO01000003">
    <property type="protein sequence ID" value="GGD38614.1"/>
    <property type="molecule type" value="Genomic_DNA"/>
</dbReference>
<gene>
    <name evidence="2" type="ORF">GCM10010989_10850</name>
</gene>
<dbReference type="SUPFAM" id="SSF54427">
    <property type="entry name" value="NTF2-like"/>
    <property type="match status" value="1"/>
</dbReference>
<keyword evidence="3" id="KW-1185">Reference proteome</keyword>
<sequence length="153" mass="17232">MTLEDLIAREEIRQLRCDYSTAFDTIDETAVRANFADDIVCHYPVAFGGAITGIEAVLELFRATWANCKAPLDTVHFIGNHSIELTGPDTAKGHCLLLDFVTRQEEGSPIATRGGHDNPMLLIGRYDDEYVRVDGKWKFKTIRLMTAWPMRAE</sequence>
<dbReference type="Proteomes" id="UP000598997">
    <property type="component" value="Unassembled WGS sequence"/>
</dbReference>
<dbReference type="Pfam" id="PF13577">
    <property type="entry name" value="SnoaL_4"/>
    <property type="match status" value="1"/>
</dbReference>
<comment type="caution">
    <text evidence="2">The sequence shown here is derived from an EMBL/GenBank/DDBJ whole genome shotgun (WGS) entry which is preliminary data.</text>
</comment>